<dbReference type="HOGENOM" id="CLU_009579_24_5_1"/>
<feature type="transmembrane region" description="Helical" evidence="5">
    <location>
        <begin position="71"/>
        <end position="97"/>
    </location>
</feature>
<feature type="transmembrane region" description="Helical" evidence="5">
    <location>
        <begin position="109"/>
        <end position="131"/>
    </location>
</feature>
<name>R7TW36_CAPTE</name>
<dbReference type="PANTHER" id="PTHR47023">
    <property type="entry name" value="SEX PEPTIDE RECEPTOR"/>
    <property type="match status" value="1"/>
</dbReference>
<reference evidence="9" key="1">
    <citation type="submission" date="2012-12" db="EMBL/GenBank/DDBJ databases">
        <authorList>
            <person name="Hellsten U."/>
            <person name="Grimwood J."/>
            <person name="Chapman J.A."/>
            <person name="Shapiro H."/>
            <person name="Aerts A."/>
            <person name="Otillar R.P."/>
            <person name="Terry A.Y."/>
            <person name="Boore J.L."/>
            <person name="Simakov O."/>
            <person name="Marletaz F."/>
            <person name="Cho S.-J."/>
            <person name="Edsinger-Gonzales E."/>
            <person name="Havlak P."/>
            <person name="Kuo D.-H."/>
            <person name="Larsson T."/>
            <person name="Lv J."/>
            <person name="Arendt D."/>
            <person name="Savage R."/>
            <person name="Osoegawa K."/>
            <person name="de Jong P."/>
            <person name="Lindberg D.R."/>
            <person name="Seaver E.C."/>
            <person name="Weisblat D.A."/>
            <person name="Putnam N.H."/>
            <person name="Grigoriev I.V."/>
            <person name="Rokhsar D.S."/>
        </authorList>
    </citation>
    <scope>NUCLEOTIDE SEQUENCE</scope>
    <source>
        <strain evidence="9">I ESC-2004</strain>
    </source>
</reference>
<keyword evidence="9" id="KW-1185">Reference proteome</keyword>
<dbReference type="InterPro" id="IPR053071">
    <property type="entry name" value="GPCR1-related_rcpt"/>
</dbReference>
<keyword evidence="3 5" id="KW-1133">Transmembrane helix</keyword>
<dbReference type="InterPro" id="IPR000276">
    <property type="entry name" value="GPCR_Rhodpsn"/>
</dbReference>
<dbReference type="GO" id="GO:0008528">
    <property type="term" value="F:G protein-coupled peptide receptor activity"/>
    <property type="evidence" value="ECO:0007669"/>
    <property type="project" value="InterPro"/>
</dbReference>
<feature type="transmembrane region" description="Helical" evidence="5">
    <location>
        <begin position="255"/>
        <end position="278"/>
    </location>
</feature>
<evidence type="ECO:0000313" key="7">
    <source>
        <dbReference type="EMBL" id="ELT95205.1"/>
    </source>
</evidence>
<dbReference type="PRINTS" id="PR00237">
    <property type="entry name" value="GPCRRHODOPSN"/>
</dbReference>
<dbReference type="OMA" id="HLETAMW"/>
<dbReference type="InterPro" id="IPR017452">
    <property type="entry name" value="GPCR_Rhodpsn_7TM"/>
</dbReference>
<dbReference type="OrthoDB" id="5962323at2759"/>
<evidence type="ECO:0000256" key="4">
    <source>
        <dbReference type="ARBA" id="ARBA00023136"/>
    </source>
</evidence>
<gene>
    <name evidence="7" type="ORF">CAPTEDRAFT_154663</name>
</gene>
<dbReference type="EMBL" id="AMQN01011950">
    <property type="status" value="NOT_ANNOTATED_CDS"/>
    <property type="molecule type" value="Genomic_DNA"/>
</dbReference>
<dbReference type="Pfam" id="PF10324">
    <property type="entry name" value="7TM_GPCR_Srw"/>
    <property type="match status" value="1"/>
</dbReference>
<dbReference type="Gene3D" id="1.20.1070.10">
    <property type="entry name" value="Rhodopsin 7-helix transmembrane proteins"/>
    <property type="match status" value="1"/>
</dbReference>
<evidence type="ECO:0000313" key="8">
    <source>
        <dbReference type="EnsemblMetazoa" id="CapteP154663"/>
    </source>
</evidence>
<evidence type="ECO:0000259" key="6">
    <source>
        <dbReference type="PROSITE" id="PS50262"/>
    </source>
</evidence>
<feature type="domain" description="G-protein coupled receptors family 1 profile" evidence="6">
    <location>
        <begin position="88"/>
        <end position="372"/>
    </location>
</feature>
<feature type="transmembrane region" description="Helical" evidence="5">
    <location>
        <begin position="151"/>
        <end position="172"/>
    </location>
</feature>
<dbReference type="AlphaFoldDB" id="R7TW36"/>
<evidence type="ECO:0000256" key="1">
    <source>
        <dbReference type="ARBA" id="ARBA00004370"/>
    </source>
</evidence>
<evidence type="ECO:0000256" key="5">
    <source>
        <dbReference type="SAM" id="Phobius"/>
    </source>
</evidence>
<protein>
    <recommendedName>
        <fullName evidence="6">G-protein coupled receptors family 1 profile domain-containing protein</fullName>
    </recommendedName>
</protein>
<keyword evidence="4 5" id="KW-0472">Membrane</keyword>
<dbReference type="CDD" id="cd14978">
    <property type="entry name" value="7tmA_FMRFamide_R-like"/>
    <property type="match status" value="1"/>
</dbReference>
<evidence type="ECO:0000256" key="2">
    <source>
        <dbReference type="ARBA" id="ARBA00022692"/>
    </source>
</evidence>
<comment type="subcellular location">
    <subcellularLocation>
        <location evidence="1">Membrane</location>
    </subcellularLocation>
</comment>
<dbReference type="GO" id="GO:0016020">
    <property type="term" value="C:membrane"/>
    <property type="evidence" value="ECO:0007669"/>
    <property type="project" value="UniProtKB-SubCell"/>
</dbReference>
<feature type="transmembrane region" description="Helical" evidence="5">
    <location>
        <begin position="356"/>
        <end position="375"/>
    </location>
</feature>
<dbReference type="EnsemblMetazoa" id="CapteT154663">
    <property type="protein sequence ID" value="CapteP154663"/>
    <property type="gene ID" value="CapteG154663"/>
</dbReference>
<dbReference type="Proteomes" id="UP000014760">
    <property type="component" value="Unassembled WGS sequence"/>
</dbReference>
<reference evidence="7 9" key="2">
    <citation type="journal article" date="2013" name="Nature">
        <title>Insights into bilaterian evolution from three spiralian genomes.</title>
        <authorList>
            <person name="Simakov O."/>
            <person name="Marletaz F."/>
            <person name="Cho S.J."/>
            <person name="Edsinger-Gonzales E."/>
            <person name="Havlak P."/>
            <person name="Hellsten U."/>
            <person name="Kuo D.H."/>
            <person name="Larsson T."/>
            <person name="Lv J."/>
            <person name="Arendt D."/>
            <person name="Savage R."/>
            <person name="Osoegawa K."/>
            <person name="de Jong P."/>
            <person name="Grimwood J."/>
            <person name="Chapman J.A."/>
            <person name="Shapiro H."/>
            <person name="Aerts A."/>
            <person name="Otillar R.P."/>
            <person name="Terry A.Y."/>
            <person name="Boore J.L."/>
            <person name="Grigoriev I.V."/>
            <person name="Lindberg D.R."/>
            <person name="Seaver E.C."/>
            <person name="Weisblat D.A."/>
            <person name="Putnam N.H."/>
            <person name="Rokhsar D.S."/>
        </authorList>
    </citation>
    <scope>NUCLEOTIDE SEQUENCE</scope>
    <source>
        <strain evidence="7 9">I ESC-2004</strain>
    </source>
</reference>
<dbReference type="FunCoup" id="R7TW36">
    <property type="interactions" value="30"/>
</dbReference>
<dbReference type="EMBL" id="KB309204">
    <property type="protein sequence ID" value="ELT95205.1"/>
    <property type="molecule type" value="Genomic_DNA"/>
</dbReference>
<feature type="transmembrane region" description="Helical" evidence="5">
    <location>
        <begin position="193"/>
        <end position="213"/>
    </location>
</feature>
<dbReference type="SUPFAM" id="SSF81321">
    <property type="entry name" value="Family A G protein-coupled receptor-like"/>
    <property type="match status" value="1"/>
</dbReference>
<dbReference type="PANTHER" id="PTHR47023:SF1">
    <property type="entry name" value="SEX PEPTIDE RECEPTOR"/>
    <property type="match status" value="1"/>
</dbReference>
<proteinExistence type="predicted"/>
<evidence type="ECO:0000256" key="3">
    <source>
        <dbReference type="ARBA" id="ARBA00022989"/>
    </source>
</evidence>
<evidence type="ECO:0000313" key="9">
    <source>
        <dbReference type="Proteomes" id="UP000014760"/>
    </source>
</evidence>
<dbReference type="PROSITE" id="PS50262">
    <property type="entry name" value="G_PROTEIN_RECEP_F1_2"/>
    <property type="match status" value="1"/>
</dbReference>
<sequence>MTTTAAAAVAKMNDSVAFTPSHSPLASTDEAYRNQSLYPDYGFHGCVNVSQNISCTPFHLETDRAFTRYSVVVYGFVSPALVIFTLMTNSLVCLVLIKKHMRTPTNVMLLAMAVSDMLTGVWSVPCFIYFYTLGHYHDWVPYDWCMPYLVLYEYMPTVFHTASIWLTVALAVQRYIYVCHSMKAKRWCTIPNAIKGVLLIYALAFASQINRFVENDFLPISVYSTVNSSKLVQACQIELIGFVQQHDVVYFSIYWWSRVIFIHLIPCTSLVILNSLLICTMKKAQRRRDQLLKQNRKSESRRLQESNCTTAMLVTVVGVFLLVEFPLAVFFILMIFENTFNVVLINDNIRHEASLFINLAILLSYPINFFIYCGMSRQFRETFMRLFKPGTPALDREHSQYISLATENGAKSYETKDTAI</sequence>
<reference evidence="8" key="3">
    <citation type="submission" date="2015-06" db="UniProtKB">
        <authorList>
            <consortium name="EnsemblMetazoa"/>
        </authorList>
    </citation>
    <scope>IDENTIFICATION</scope>
</reference>
<accession>R7TW36</accession>
<dbReference type="STRING" id="283909.R7TW36"/>
<organism evidence="7">
    <name type="scientific">Capitella teleta</name>
    <name type="common">Polychaete worm</name>
    <dbReference type="NCBI Taxonomy" id="283909"/>
    <lineage>
        <taxon>Eukaryota</taxon>
        <taxon>Metazoa</taxon>
        <taxon>Spiralia</taxon>
        <taxon>Lophotrochozoa</taxon>
        <taxon>Annelida</taxon>
        <taxon>Polychaeta</taxon>
        <taxon>Sedentaria</taxon>
        <taxon>Scolecida</taxon>
        <taxon>Capitellidae</taxon>
        <taxon>Capitella</taxon>
    </lineage>
</organism>
<feature type="transmembrane region" description="Helical" evidence="5">
    <location>
        <begin position="311"/>
        <end position="336"/>
    </location>
</feature>
<keyword evidence="2 5" id="KW-0812">Transmembrane</keyword>
<dbReference type="InterPro" id="IPR019427">
    <property type="entry name" value="7TM_GPCR_serpentine_rcpt_Srw"/>
</dbReference>